<protein>
    <submittedName>
        <fullName evidence="5">ABC transporter ATP-binding protein</fullName>
    </submittedName>
</protein>
<reference evidence="5 6" key="1">
    <citation type="submission" date="2024-05" db="EMBL/GenBank/DDBJ databases">
        <title>Genome sequence of Ponticoccus litoralis KCCM 90028.</title>
        <authorList>
            <person name="Kim J.M."/>
            <person name="Lee J.K."/>
            <person name="Choi B.J."/>
            <person name="Bayburt H."/>
            <person name="Baek J.H."/>
            <person name="Jeon C.O."/>
        </authorList>
    </citation>
    <scope>NUCLEOTIDE SEQUENCE [LARGE SCALE GENOMIC DNA]</scope>
    <source>
        <strain evidence="5 6">KCCM 90028</strain>
    </source>
</reference>
<dbReference type="RefSeq" id="WP_347165671.1">
    <property type="nucleotide sequence ID" value="NZ_JBDNCH010000002.1"/>
</dbReference>
<dbReference type="GO" id="GO:0015697">
    <property type="term" value="P:quaternary ammonium group transport"/>
    <property type="evidence" value="ECO:0007669"/>
    <property type="project" value="UniProtKB-ARBA"/>
</dbReference>
<name>A0AAW9S951_9RHOB</name>
<dbReference type="SUPFAM" id="SSF52540">
    <property type="entry name" value="P-loop containing nucleoside triphosphate hydrolases"/>
    <property type="match status" value="1"/>
</dbReference>
<evidence type="ECO:0000256" key="1">
    <source>
        <dbReference type="ARBA" id="ARBA00022448"/>
    </source>
</evidence>
<dbReference type="PROSITE" id="PS00211">
    <property type="entry name" value="ABC_TRANSPORTER_1"/>
    <property type="match status" value="1"/>
</dbReference>
<feature type="domain" description="ABC transporter" evidence="4">
    <location>
        <begin position="4"/>
        <end position="240"/>
    </location>
</feature>
<evidence type="ECO:0000313" key="6">
    <source>
        <dbReference type="Proteomes" id="UP001428774"/>
    </source>
</evidence>
<evidence type="ECO:0000256" key="2">
    <source>
        <dbReference type="ARBA" id="ARBA00022741"/>
    </source>
</evidence>
<dbReference type="PANTHER" id="PTHR42781:SF4">
    <property type="entry name" value="SPERMIDINE_PUTRESCINE IMPORT ATP-BINDING PROTEIN POTA"/>
    <property type="match status" value="1"/>
</dbReference>
<evidence type="ECO:0000313" key="5">
    <source>
        <dbReference type="EMBL" id="MEN9060494.1"/>
    </source>
</evidence>
<organism evidence="5 6">
    <name type="scientific">Ponticoccus litoralis</name>
    <dbReference type="NCBI Taxonomy" id="422297"/>
    <lineage>
        <taxon>Bacteria</taxon>
        <taxon>Pseudomonadati</taxon>
        <taxon>Pseudomonadota</taxon>
        <taxon>Alphaproteobacteria</taxon>
        <taxon>Rhodobacterales</taxon>
        <taxon>Roseobacteraceae</taxon>
        <taxon>Ponticoccus</taxon>
    </lineage>
</organism>
<dbReference type="InterPro" id="IPR050093">
    <property type="entry name" value="ABC_SmlMolc_Importer"/>
</dbReference>
<dbReference type="PANTHER" id="PTHR42781">
    <property type="entry name" value="SPERMIDINE/PUTRESCINE IMPORT ATP-BINDING PROTEIN POTA"/>
    <property type="match status" value="1"/>
</dbReference>
<evidence type="ECO:0000259" key="4">
    <source>
        <dbReference type="PROSITE" id="PS50893"/>
    </source>
</evidence>
<keyword evidence="1" id="KW-0813">Transport</keyword>
<dbReference type="GO" id="GO:0005524">
    <property type="term" value="F:ATP binding"/>
    <property type="evidence" value="ECO:0007669"/>
    <property type="project" value="UniProtKB-KW"/>
</dbReference>
<evidence type="ECO:0000256" key="3">
    <source>
        <dbReference type="ARBA" id="ARBA00022840"/>
    </source>
</evidence>
<dbReference type="AlphaFoldDB" id="A0AAW9S951"/>
<dbReference type="FunFam" id="3.40.50.300:FF:000425">
    <property type="entry name" value="Probable ABC transporter, ATP-binding subunit"/>
    <property type="match status" value="1"/>
</dbReference>
<dbReference type="Gene3D" id="3.40.50.300">
    <property type="entry name" value="P-loop containing nucleotide triphosphate hydrolases"/>
    <property type="match status" value="1"/>
</dbReference>
<dbReference type="Proteomes" id="UP001428774">
    <property type="component" value="Unassembled WGS sequence"/>
</dbReference>
<sequence length="357" mass="38194">MTELVLSDLSRRYGQALAIDGINLTVQEGEFLTLLGPSGCGKSTTLASVAGLDQPTGGRITFGDRVLADAATGAYLPPEARGFGVVFQSYALWPHLTVEDNVGMALKLRKVPAAERAKRTSEALELVELGPLAKRYPGELSGGQQQRVALARAIVFRPPLLLLDEPLSNLDAQLRQQARVWLKDIQRELGLTTIYVTHDQDEALAMSDRIVVMRGGKVVQLGTPQQIYTDPRHPFAASFIGNANLLAVTGSAVSEPGACTVTLPDGQAIRARTPTGDLAAGDQLLAVRPHLVSCTPCENASEINVAFGAESYLGDHFEQEAHVAGAAIRLNVETPQPCGAGRIWIRQQDAVVFTADQ</sequence>
<dbReference type="InterPro" id="IPR027417">
    <property type="entry name" value="P-loop_NTPase"/>
</dbReference>
<dbReference type="InterPro" id="IPR003593">
    <property type="entry name" value="AAA+_ATPase"/>
</dbReference>
<gene>
    <name evidence="5" type="ORF">ABFB10_05075</name>
</gene>
<dbReference type="InterPro" id="IPR017871">
    <property type="entry name" value="ABC_transporter-like_CS"/>
</dbReference>
<dbReference type="EMBL" id="JBDNCH010000002">
    <property type="protein sequence ID" value="MEN9060494.1"/>
    <property type="molecule type" value="Genomic_DNA"/>
</dbReference>
<keyword evidence="2" id="KW-0547">Nucleotide-binding</keyword>
<keyword evidence="6" id="KW-1185">Reference proteome</keyword>
<accession>A0AAW9S951</accession>
<dbReference type="PROSITE" id="PS50893">
    <property type="entry name" value="ABC_TRANSPORTER_2"/>
    <property type="match status" value="1"/>
</dbReference>
<dbReference type="GO" id="GO:0016887">
    <property type="term" value="F:ATP hydrolysis activity"/>
    <property type="evidence" value="ECO:0007669"/>
    <property type="project" value="InterPro"/>
</dbReference>
<keyword evidence="3 5" id="KW-0067">ATP-binding</keyword>
<dbReference type="Pfam" id="PF00005">
    <property type="entry name" value="ABC_tran"/>
    <property type="match status" value="1"/>
</dbReference>
<dbReference type="SMART" id="SM00382">
    <property type="entry name" value="AAA"/>
    <property type="match status" value="1"/>
</dbReference>
<dbReference type="InterPro" id="IPR003439">
    <property type="entry name" value="ABC_transporter-like_ATP-bd"/>
</dbReference>
<proteinExistence type="predicted"/>
<comment type="caution">
    <text evidence="5">The sequence shown here is derived from an EMBL/GenBank/DDBJ whole genome shotgun (WGS) entry which is preliminary data.</text>
</comment>